<feature type="region of interest" description="Disordered" evidence="1">
    <location>
        <begin position="102"/>
        <end position="185"/>
    </location>
</feature>
<proteinExistence type="predicted"/>
<dbReference type="AlphaFoldDB" id="A0A9P4G785"/>
<name>A0A9P4G785_9PLEO</name>
<keyword evidence="3" id="KW-1185">Reference proteome</keyword>
<sequence length="379" mass="42615">MPELQSENVLKPDRFHICIGERSKVVIKNAGNTHYQVRSRQSRINGERLSENSIGSYSRCNTALQIVRHPFRFLHQLQHDIQEIQGTLRLLRPVEALRSDTHLSGRRDNGHGANGTRLVPGGRSTERTVRNLAEADGAHEHDRIDQESDVEITPPSRRDSQPSFLRMRVQNSPAPSGGLHNGGALDLNFTGGEDEVLSLERLAADVPVNEPLVTEYSESRLSTQPREARIPVAGPPPSRLPTDRDRATPHERRARQDKRRHRSHSDSLQSEVRPSTDDRIASGNPESSSSRRRSYTSPRHEIELHRSSQRSGSTSNHRSPSRQPPVVSPRLRGFVLPDGPGAIAREARRIELTSPLTQEAMQEQQKRARRKGRTQPSQQ</sequence>
<comment type="caution">
    <text evidence="2">The sequence shown here is derived from an EMBL/GenBank/DDBJ whole genome shotgun (WGS) entry which is preliminary data.</text>
</comment>
<feature type="compositionally biased region" description="Basic residues" evidence="1">
    <location>
        <begin position="252"/>
        <end position="263"/>
    </location>
</feature>
<accession>A0A9P4G785</accession>
<feature type="compositionally biased region" description="Basic and acidic residues" evidence="1">
    <location>
        <begin position="136"/>
        <end position="146"/>
    </location>
</feature>
<gene>
    <name evidence="2" type="ORF">K460DRAFT_360010</name>
</gene>
<dbReference type="EMBL" id="ML976620">
    <property type="protein sequence ID" value="KAF1840315.1"/>
    <property type="molecule type" value="Genomic_DNA"/>
</dbReference>
<evidence type="ECO:0000313" key="2">
    <source>
        <dbReference type="EMBL" id="KAF1840315.1"/>
    </source>
</evidence>
<dbReference type="Proteomes" id="UP000800039">
    <property type="component" value="Unassembled WGS sequence"/>
</dbReference>
<feature type="compositionally biased region" description="Polar residues" evidence="1">
    <location>
        <begin position="354"/>
        <end position="363"/>
    </location>
</feature>
<reference evidence="2" key="1">
    <citation type="submission" date="2020-01" db="EMBL/GenBank/DDBJ databases">
        <authorList>
            <consortium name="DOE Joint Genome Institute"/>
            <person name="Haridas S."/>
            <person name="Albert R."/>
            <person name="Binder M."/>
            <person name="Bloem J."/>
            <person name="Labutti K."/>
            <person name="Salamov A."/>
            <person name="Andreopoulos B."/>
            <person name="Baker S.E."/>
            <person name="Barry K."/>
            <person name="Bills G."/>
            <person name="Bluhm B.H."/>
            <person name="Cannon C."/>
            <person name="Castanera R."/>
            <person name="Culley D.E."/>
            <person name="Daum C."/>
            <person name="Ezra D."/>
            <person name="Gonzalez J.B."/>
            <person name="Henrissat B."/>
            <person name="Kuo A."/>
            <person name="Liang C."/>
            <person name="Lipzen A."/>
            <person name="Lutzoni F."/>
            <person name="Magnuson J."/>
            <person name="Mondo S."/>
            <person name="Nolan M."/>
            <person name="Ohm R."/>
            <person name="Pangilinan J."/>
            <person name="Park H.-J."/>
            <person name="Ramirez L."/>
            <person name="Alfaro M."/>
            <person name="Sun H."/>
            <person name="Tritt A."/>
            <person name="Yoshinaga Y."/>
            <person name="Zwiers L.-H."/>
            <person name="Turgeon B.G."/>
            <person name="Goodwin S.B."/>
            <person name="Spatafora J.W."/>
            <person name="Crous P.W."/>
            <person name="Grigoriev I.V."/>
        </authorList>
    </citation>
    <scope>NUCLEOTIDE SEQUENCE</scope>
    <source>
        <strain evidence="2">CBS 394.84</strain>
    </source>
</reference>
<feature type="compositionally biased region" description="Basic and acidic residues" evidence="1">
    <location>
        <begin position="241"/>
        <end position="251"/>
    </location>
</feature>
<dbReference type="RefSeq" id="XP_040782878.1">
    <property type="nucleotide sequence ID" value="XM_040932239.1"/>
</dbReference>
<feature type="region of interest" description="Disordered" evidence="1">
    <location>
        <begin position="215"/>
        <end position="379"/>
    </location>
</feature>
<dbReference type="GeneID" id="63849490"/>
<evidence type="ECO:0000256" key="1">
    <source>
        <dbReference type="SAM" id="MobiDB-lite"/>
    </source>
</evidence>
<protein>
    <submittedName>
        <fullName evidence="2">Uncharacterized protein</fullName>
    </submittedName>
</protein>
<organism evidence="2 3">
    <name type="scientific">Cucurbitaria berberidis CBS 394.84</name>
    <dbReference type="NCBI Taxonomy" id="1168544"/>
    <lineage>
        <taxon>Eukaryota</taxon>
        <taxon>Fungi</taxon>
        <taxon>Dikarya</taxon>
        <taxon>Ascomycota</taxon>
        <taxon>Pezizomycotina</taxon>
        <taxon>Dothideomycetes</taxon>
        <taxon>Pleosporomycetidae</taxon>
        <taxon>Pleosporales</taxon>
        <taxon>Pleosporineae</taxon>
        <taxon>Cucurbitariaceae</taxon>
        <taxon>Cucurbitaria</taxon>
    </lineage>
</organism>
<evidence type="ECO:0000313" key="3">
    <source>
        <dbReference type="Proteomes" id="UP000800039"/>
    </source>
</evidence>